<dbReference type="Proteomes" id="UP001274896">
    <property type="component" value="Unassembled WGS sequence"/>
</dbReference>
<accession>A0AAE0RF07</accession>
<gene>
    <name evidence="1" type="ORF">QTP70_029416</name>
</gene>
<protein>
    <submittedName>
        <fullName evidence="1">Uncharacterized protein</fullName>
    </submittedName>
</protein>
<comment type="caution">
    <text evidence="1">The sequence shown here is derived from an EMBL/GenBank/DDBJ whole genome shotgun (WGS) entry which is preliminary data.</text>
</comment>
<dbReference type="EMBL" id="JAUCMX010000003">
    <property type="protein sequence ID" value="KAK3551844.1"/>
    <property type="molecule type" value="Genomic_DNA"/>
</dbReference>
<evidence type="ECO:0000313" key="2">
    <source>
        <dbReference type="Proteomes" id="UP001274896"/>
    </source>
</evidence>
<evidence type="ECO:0000313" key="1">
    <source>
        <dbReference type="EMBL" id="KAK3551844.1"/>
    </source>
</evidence>
<proteinExistence type="predicted"/>
<keyword evidence="2" id="KW-1185">Reference proteome</keyword>
<sequence>MESSKGQNEIFHIIHSFIVYRLSDLFSGHGEPVRHRASRQDTPWTECQPIAGHTHTLIHSRNHTLRTI</sequence>
<reference evidence="1" key="1">
    <citation type="submission" date="2023-06" db="EMBL/GenBank/DDBJ databases">
        <title>Male Hemibagrus guttatus genome.</title>
        <authorList>
            <person name="Bian C."/>
        </authorList>
    </citation>
    <scope>NUCLEOTIDE SEQUENCE</scope>
    <source>
        <strain evidence="1">Male_cb2023</strain>
        <tissue evidence="1">Muscle</tissue>
    </source>
</reference>
<name>A0AAE0RF07_9TELE</name>
<organism evidence="1 2">
    <name type="scientific">Hemibagrus guttatus</name>
    <dbReference type="NCBI Taxonomy" id="175788"/>
    <lineage>
        <taxon>Eukaryota</taxon>
        <taxon>Metazoa</taxon>
        <taxon>Chordata</taxon>
        <taxon>Craniata</taxon>
        <taxon>Vertebrata</taxon>
        <taxon>Euteleostomi</taxon>
        <taxon>Actinopterygii</taxon>
        <taxon>Neopterygii</taxon>
        <taxon>Teleostei</taxon>
        <taxon>Ostariophysi</taxon>
        <taxon>Siluriformes</taxon>
        <taxon>Bagridae</taxon>
        <taxon>Hemibagrus</taxon>
    </lineage>
</organism>
<dbReference type="AlphaFoldDB" id="A0AAE0RF07"/>